<proteinExistence type="predicted"/>
<keyword evidence="3" id="KW-0496">Mitochondrion</keyword>
<reference evidence="3" key="1">
    <citation type="journal article" date="2011" name="Mol. Biol. Evol.">
        <title>Novel protein genes in animal mtDNA: a new sex determination system in freshwater mussels (Bivalvia: Unionoida)?</title>
        <authorList>
            <person name="Breton S."/>
            <person name="Stewart D.T."/>
            <person name="Shepardson S."/>
            <person name="Trdan R.J."/>
            <person name="Bogan A.E."/>
            <person name="Chapman E.G."/>
            <person name="Ruminas A.J."/>
            <person name="Piontkivska H."/>
            <person name="Hoeh W.R."/>
        </authorList>
    </citation>
    <scope>NUCLEOTIDE SEQUENCE</scope>
    <source>
        <strain evidence="3">H2928</strain>
        <strain evidence="4">H2931</strain>
        <strain evidence="5">H2932</strain>
        <strain evidence="6">H2936</strain>
        <strain evidence="7">H2937</strain>
    </source>
</reference>
<gene>
    <name evidence="3" type="primary">forf</name>
</gene>
<evidence type="ECO:0000256" key="2">
    <source>
        <dbReference type="SAM" id="Phobius"/>
    </source>
</evidence>
<feature type="region of interest" description="Disordered" evidence="1">
    <location>
        <begin position="68"/>
        <end position="91"/>
    </location>
</feature>
<evidence type="ECO:0000256" key="1">
    <source>
        <dbReference type="SAM" id="MobiDB-lite"/>
    </source>
</evidence>
<protein>
    <submittedName>
        <fullName evidence="3">Female-specific orf protein</fullName>
    </submittedName>
</protein>
<dbReference type="EMBL" id="HM849450">
    <property type="protein sequence ID" value="AEC14109.1"/>
    <property type="molecule type" value="Genomic_DNA"/>
</dbReference>
<accession>F4ZFL8</accession>
<evidence type="ECO:0000313" key="5">
    <source>
        <dbReference type="EMBL" id="AEC14105.1"/>
    </source>
</evidence>
<name>F4ZFL8_9BIVA</name>
<evidence type="ECO:0000313" key="4">
    <source>
        <dbReference type="EMBL" id="AEC14104.1"/>
    </source>
</evidence>
<dbReference type="AlphaFoldDB" id="F4ZFL8"/>
<geneLocation type="mitochondrion" evidence="3"/>
<keyword evidence="2" id="KW-1133">Transmembrane helix</keyword>
<sequence>MVHLATFKPIMAKVILKPTLKLFLLICLFSLLMLSFYQIIQVLLVPDEFWVASQIMCSMDLGDTFPQPTTSDHPVIQSPAKTDLTKSDAKP</sequence>
<keyword evidence="2" id="KW-0472">Membrane</keyword>
<organism evidence="3">
    <name type="scientific">Strophitus undulatus</name>
    <dbReference type="NCBI Taxonomy" id="85054"/>
    <lineage>
        <taxon>Eukaryota</taxon>
        <taxon>Metazoa</taxon>
        <taxon>Spiralia</taxon>
        <taxon>Lophotrochozoa</taxon>
        <taxon>Mollusca</taxon>
        <taxon>Bivalvia</taxon>
        <taxon>Autobranchia</taxon>
        <taxon>Heteroconchia</taxon>
        <taxon>Palaeoheterodonta</taxon>
        <taxon>Unionida</taxon>
        <taxon>Unionoidea</taxon>
        <taxon>Unionidae</taxon>
        <taxon>Anodontinae</taxon>
        <taxon>Strophitus</taxon>
    </lineage>
</organism>
<dbReference type="EMBL" id="HM849449">
    <property type="protein sequence ID" value="AEC14108.1"/>
    <property type="molecule type" value="Genomic_DNA"/>
</dbReference>
<evidence type="ECO:0000313" key="7">
    <source>
        <dbReference type="EMBL" id="AEC14109.1"/>
    </source>
</evidence>
<keyword evidence="2" id="KW-0812">Transmembrane</keyword>
<evidence type="ECO:0000313" key="3">
    <source>
        <dbReference type="EMBL" id="AEC14101.1"/>
    </source>
</evidence>
<dbReference type="EMBL" id="HM849446">
    <property type="protein sequence ID" value="AEC14105.1"/>
    <property type="molecule type" value="Genomic_DNA"/>
</dbReference>
<dbReference type="EMBL" id="HM849445">
    <property type="protein sequence ID" value="AEC14104.1"/>
    <property type="molecule type" value="Genomic_DNA"/>
</dbReference>
<evidence type="ECO:0000313" key="6">
    <source>
        <dbReference type="EMBL" id="AEC14108.1"/>
    </source>
</evidence>
<feature type="transmembrane region" description="Helical" evidence="2">
    <location>
        <begin position="20"/>
        <end position="40"/>
    </location>
</feature>
<dbReference type="EMBL" id="HM849442">
    <property type="protein sequence ID" value="AEC14101.1"/>
    <property type="molecule type" value="Genomic_DNA"/>
</dbReference>